<gene>
    <name evidence="2" type="ORF">N7G274_004354</name>
</gene>
<comment type="caution">
    <text evidence="2">The sequence shown here is derived from an EMBL/GenBank/DDBJ whole genome shotgun (WGS) entry which is preliminary data.</text>
</comment>
<proteinExistence type="predicted"/>
<dbReference type="Proteomes" id="UP001590950">
    <property type="component" value="Unassembled WGS sequence"/>
</dbReference>
<name>A0ABR4AAT2_9LECA</name>
<protein>
    <recommendedName>
        <fullName evidence="1">Dienelactone hydrolase domain-containing protein</fullName>
    </recommendedName>
</protein>
<reference evidence="2 3" key="1">
    <citation type="submission" date="2024-09" db="EMBL/GenBank/DDBJ databases">
        <title>Rethinking Asexuality: The Enigmatic Case of Functional Sexual Genes in Lepraria (Stereocaulaceae).</title>
        <authorList>
            <person name="Doellman M."/>
            <person name="Sun Y."/>
            <person name="Barcenas-Pena A."/>
            <person name="Lumbsch H.T."/>
            <person name="Grewe F."/>
        </authorList>
    </citation>
    <scope>NUCLEOTIDE SEQUENCE [LARGE SCALE GENOMIC DNA]</scope>
    <source>
        <strain evidence="2 3">Mercado 3170</strain>
    </source>
</reference>
<accession>A0ABR4AAT2</accession>
<evidence type="ECO:0000259" key="1">
    <source>
        <dbReference type="Pfam" id="PF01738"/>
    </source>
</evidence>
<feature type="domain" description="Dienelactone hydrolase" evidence="1">
    <location>
        <begin position="35"/>
        <end position="253"/>
    </location>
</feature>
<dbReference type="SUPFAM" id="SSF53474">
    <property type="entry name" value="alpha/beta-Hydrolases"/>
    <property type="match status" value="1"/>
</dbReference>
<dbReference type="PANTHER" id="PTHR47668:SF1">
    <property type="entry name" value="DIENELACTONE HYDROLASE DOMAIN-CONTAINING PROTEIN-RELATED"/>
    <property type="match status" value="1"/>
</dbReference>
<evidence type="ECO:0000313" key="2">
    <source>
        <dbReference type="EMBL" id="KAL2042595.1"/>
    </source>
</evidence>
<evidence type="ECO:0000313" key="3">
    <source>
        <dbReference type="Proteomes" id="UP001590950"/>
    </source>
</evidence>
<dbReference type="Pfam" id="PF01738">
    <property type="entry name" value="DLH"/>
    <property type="match status" value="1"/>
</dbReference>
<dbReference type="InterPro" id="IPR002925">
    <property type="entry name" value="Dienelactn_hydro"/>
</dbReference>
<dbReference type="EMBL" id="JBEFKJ010000013">
    <property type="protein sequence ID" value="KAL2042595.1"/>
    <property type="molecule type" value="Genomic_DNA"/>
</dbReference>
<dbReference type="PANTHER" id="PTHR47668">
    <property type="entry name" value="DIENELACTONE HYDROLASE FAMILY PROTEIN (AFU_ORTHOLOGUE AFUA_6G01940)"/>
    <property type="match status" value="1"/>
</dbReference>
<dbReference type="InterPro" id="IPR029058">
    <property type="entry name" value="AB_hydrolase_fold"/>
</dbReference>
<keyword evidence="3" id="KW-1185">Reference proteome</keyword>
<organism evidence="2 3">
    <name type="scientific">Stereocaulon virgatum</name>
    <dbReference type="NCBI Taxonomy" id="373712"/>
    <lineage>
        <taxon>Eukaryota</taxon>
        <taxon>Fungi</taxon>
        <taxon>Dikarya</taxon>
        <taxon>Ascomycota</taxon>
        <taxon>Pezizomycotina</taxon>
        <taxon>Lecanoromycetes</taxon>
        <taxon>OSLEUM clade</taxon>
        <taxon>Lecanoromycetidae</taxon>
        <taxon>Lecanorales</taxon>
        <taxon>Lecanorineae</taxon>
        <taxon>Stereocaulaceae</taxon>
        <taxon>Stereocaulon</taxon>
    </lineage>
</organism>
<sequence length="255" mass="28162">MQAQQGHSQACCNVPPAVSKGYSPKGKYIDLDGMKCYTTGPSHATSAIFIIYDIFGFSDQALQGADILAHADAESGHEYQVFIPDFFLGKPLTHNDYPPDTEEKKKTVGAFFGDRRRRPIMRKKKVPGLRKAIEKQCSGIQKWGSLGMCWGGKIVSLTAQPGTNFSAAAEVHPAMVDPNDAKGIKIPLCMLASKDEDPEAVKAFGEALTVPSHIETFSDQVHGWMAARGDLENEKVKKEYERGYQVLLNFYHEHL</sequence>
<dbReference type="Gene3D" id="3.40.50.1820">
    <property type="entry name" value="alpha/beta hydrolase"/>
    <property type="match status" value="1"/>
</dbReference>